<feature type="active site" description="Proton acceptor" evidence="2">
    <location>
        <position position="120"/>
    </location>
</feature>
<reference evidence="3 4" key="1">
    <citation type="submission" date="2017-12" db="EMBL/GenBank/DDBJ databases">
        <title>Genome sequence of the active heterotrophic nitrifier-denitrifier, Cupriavidus pauculus UM1.</title>
        <authorList>
            <person name="Putonti C."/>
            <person name="Castignetti D."/>
        </authorList>
    </citation>
    <scope>NUCLEOTIDE SEQUENCE [LARGE SCALE GENOMIC DNA]</scope>
    <source>
        <strain evidence="3 4">UM1</strain>
    </source>
</reference>
<dbReference type="EC" id="3.1.4.58" evidence="2"/>
<sequence length="182" mass="19596">MPRLFIAIDTPAALADALLQTLPAHRDIRPTPTAQLHLTLRFLGECDAAAIAAIAQALHAVAARPLVLQVSGVGRFRGRQGSILWAGLAESAPLQGLVDAVSAALDTLGIAPDPRRFRPHLTLARCRPGAPEPLLRDWLGAFRDLAPPPWQVDRFLLYESVLGPEGAQHAVRDTYRAISPDC</sequence>
<dbReference type="PANTHER" id="PTHR35561">
    <property type="entry name" value="RNA 2',3'-CYCLIC PHOSPHODIESTERASE"/>
    <property type="match status" value="1"/>
</dbReference>
<evidence type="ECO:0000256" key="1">
    <source>
        <dbReference type="ARBA" id="ARBA00022801"/>
    </source>
</evidence>
<evidence type="ECO:0000313" key="4">
    <source>
        <dbReference type="Proteomes" id="UP000234341"/>
    </source>
</evidence>
<dbReference type="GO" id="GO:0008664">
    <property type="term" value="F:RNA 2',3'-cyclic 3'-phosphodiesterase activity"/>
    <property type="evidence" value="ECO:0007669"/>
    <property type="project" value="UniProtKB-EC"/>
</dbReference>
<evidence type="ECO:0000256" key="2">
    <source>
        <dbReference type="HAMAP-Rule" id="MF_01940"/>
    </source>
</evidence>
<accession>A0A2N5C4G7</accession>
<comment type="catalytic activity">
    <reaction evidence="2">
        <text>a 3'-end 2',3'-cyclophospho-ribonucleotide-RNA + H2O = a 3'-end 2'-phospho-ribonucleotide-RNA + H(+)</text>
        <dbReference type="Rhea" id="RHEA:11828"/>
        <dbReference type="Rhea" id="RHEA-COMP:10464"/>
        <dbReference type="Rhea" id="RHEA-COMP:17353"/>
        <dbReference type="ChEBI" id="CHEBI:15377"/>
        <dbReference type="ChEBI" id="CHEBI:15378"/>
        <dbReference type="ChEBI" id="CHEBI:83064"/>
        <dbReference type="ChEBI" id="CHEBI:173113"/>
        <dbReference type="EC" id="3.1.4.58"/>
    </reaction>
</comment>
<name>A0A2N5C4G7_9BURK</name>
<feature type="short sequence motif" description="HXTX 2" evidence="2">
    <location>
        <begin position="120"/>
        <end position="123"/>
    </location>
</feature>
<dbReference type="NCBIfam" id="TIGR02258">
    <property type="entry name" value="2_5_ligase"/>
    <property type="match status" value="1"/>
</dbReference>
<dbReference type="Pfam" id="PF13563">
    <property type="entry name" value="2_5_RNA_ligase2"/>
    <property type="match status" value="1"/>
</dbReference>
<feature type="short sequence motif" description="HXTX 1" evidence="2">
    <location>
        <begin position="37"/>
        <end position="40"/>
    </location>
</feature>
<dbReference type="RefSeq" id="WP_101684885.1">
    <property type="nucleotide sequence ID" value="NZ_PJRP01000020.1"/>
</dbReference>
<dbReference type="GO" id="GO:0004113">
    <property type="term" value="F:2',3'-cyclic-nucleotide 3'-phosphodiesterase activity"/>
    <property type="evidence" value="ECO:0007669"/>
    <property type="project" value="InterPro"/>
</dbReference>
<feature type="active site" description="Proton donor" evidence="2">
    <location>
        <position position="37"/>
    </location>
</feature>
<dbReference type="OrthoDB" id="7061261at2"/>
<dbReference type="SUPFAM" id="SSF55144">
    <property type="entry name" value="LigT-like"/>
    <property type="match status" value="1"/>
</dbReference>
<organism evidence="3 4">
    <name type="scientific">Cupriavidus pauculus</name>
    <dbReference type="NCBI Taxonomy" id="82633"/>
    <lineage>
        <taxon>Bacteria</taxon>
        <taxon>Pseudomonadati</taxon>
        <taxon>Pseudomonadota</taxon>
        <taxon>Betaproteobacteria</taxon>
        <taxon>Burkholderiales</taxon>
        <taxon>Burkholderiaceae</taxon>
        <taxon>Cupriavidus</taxon>
    </lineage>
</organism>
<dbReference type="AlphaFoldDB" id="A0A2N5C4G7"/>
<gene>
    <name evidence="3" type="ORF">CYJ10_29015</name>
</gene>
<dbReference type="InterPro" id="IPR004175">
    <property type="entry name" value="RNA_CPDase"/>
</dbReference>
<comment type="function">
    <text evidence="2">Hydrolyzes RNA 2',3'-cyclic phosphodiester to an RNA 2'-phosphomonoester.</text>
</comment>
<evidence type="ECO:0000313" key="3">
    <source>
        <dbReference type="EMBL" id="PLP97123.1"/>
    </source>
</evidence>
<dbReference type="HAMAP" id="MF_01940">
    <property type="entry name" value="RNA_CPDase"/>
    <property type="match status" value="1"/>
</dbReference>
<protein>
    <recommendedName>
        <fullName evidence="2">RNA 2',3'-cyclic phosphodiesterase</fullName>
        <shortName evidence="2">RNA 2',3'-CPDase</shortName>
        <ecNumber evidence="2">3.1.4.58</ecNumber>
    </recommendedName>
</protein>
<proteinExistence type="inferred from homology"/>
<dbReference type="Proteomes" id="UP000234341">
    <property type="component" value="Unassembled WGS sequence"/>
</dbReference>
<dbReference type="InterPro" id="IPR009097">
    <property type="entry name" value="Cyclic_Pdiesterase"/>
</dbReference>
<dbReference type="PANTHER" id="PTHR35561:SF1">
    <property type="entry name" value="RNA 2',3'-CYCLIC PHOSPHODIESTERASE"/>
    <property type="match status" value="1"/>
</dbReference>
<dbReference type="EMBL" id="PJRP01000020">
    <property type="protein sequence ID" value="PLP97123.1"/>
    <property type="molecule type" value="Genomic_DNA"/>
</dbReference>
<comment type="similarity">
    <text evidence="2">Belongs to the 2H phosphoesterase superfamily. ThpR family.</text>
</comment>
<keyword evidence="1 2" id="KW-0378">Hydrolase</keyword>
<comment type="caution">
    <text evidence="3">The sequence shown here is derived from an EMBL/GenBank/DDBJ whole genome shotgun (WGS) entry which is preliminary data.</text>
</comment>
<dbReference type="Gene3D" id="3.90.1140.10">
    <property type="entry name" value="Cyclic phosphodiesterase"/>
    <property type="match status" value="1"/>
</dbReference>